<dbReference type="Pfam" id="PF13472">
    <property type="entry name" value="Lipase_GDSL_2"/>
    <property type="match status" value="1"/>
</dbReference>
<name>E1SMZ7_FERBD</name>
<evidence type="ECO:0000313" key="2">
    <source>
        <dbReference type="EMBL" id="ADN76666.1"/>
    </source>
</evidence>
<evidence type="ECO:0000259" key="1">
    <source>
        <dbReference type="Pfam" id="PF13472"/>
    </source>
</evidence>
<dbReference type="Gene3D" id="3.40.50.1110">
    <property type="entry name" value="SGNH hydrolase"/>
    <property type="match status" value="1"/>
</dbReference>
<sequence length="244" mass="26468">MLDPWTLALSPVLFVQGKWVRLRTPKLPEAPGPRSGEQGQGPPLSLMIIGDSAAAGVGIEHQHRALTGKLAEQLQSHCRLSWQLHARSGLNTGQALHLIDAINAEAIDVVLVSLGVNDALSPVSRQRWLNQTAALTHTLRRRFQPSLILLTALPPLGAFPGLPWPLSAHLGHRANRFNRALSQWAAPQQDIGILDLTTGATLLTEHLAPDRFHPGEPVHQHWAELATAHIRPLVPSPAPDQTAP</sequence>
<dbReference type="GeneID" id="67182673"/>
<dbReference type="STRING" id="550540.Fbal_2464"/>
<dbReference type="Proteomes" id="UP000006683">
    <property type="component" value="Chromosome"/>
</dbReference>
<dbReference type="GO" id="GO:0016788">
    <property type="term" value="F:hydrolase activity, acting on ester bonds"/>
    <property type="evidence" value="ECO:0007669"/>
    <property type="project" value="UniProtKB-ARBA"/>
</dbReference>
<dbReference type="eggNOG" id="COG2755">
    <property type="taxonomic scope" value="Bacteria"/>
</dbReference>
<evidence type="ECO:0000313" key="3">
    <source>
        <dbReference type="Proteomes" id="UP000006683"/>
    </source>
</evidence>
<gene>
    <name evidence="2" type="ordered locus">Fbal_2464</name>
</gene>
<dbReference type="OrthoDB" id="9804395at2"/>
<dbReference type="SUPFAM" id="SSF52266">
    <property type="entry name" value="SGNH hydrolase"/>
    <property type="match status" value="1"/>
</dbReference>
<feature type="domain" description="SGNH hydrolase-type esterase" evidence="1">
    <location>
        <begin position="49"/>
        <end position="220"/>
    </location>
</feature>
<keyword evidence="3" id="KW-1185">Reference proteome</keyword>
<organism evidence="2 3">
    <name type="scientific">Ferrimonas balearica (strain DSM 9799 / CCM 4581 / KCTC 23876 / PAT)</name>
    <dbReference type="NCBI Taxonomy" id="550540"/>
    <lineage>
        <taxon>Bacteria</taxon>
        <taxon>Pseudomonadati</taxon>
        <taxon>Pseudomonadota</taxon>
        <taxon>Gammaproteobacteria</taxon>
        <taxon>Alteromonadales</taxon>
        <taxon>Ferrimonadaceae</taxon>
        <taxon>Ferrimonas</taxon>
    </lineage>
</organism>
<dbReference type="EMBL" id="CP002209">
    <property type="protein sequence ID" value="ADN76666.1"/>
    <property type="molecule type" value="Genomic_DNA"/>
</dbReference>
<dbReference type="AlphaFoldDB" id="E1SMZ7"/>
<dbReference type="HOGENOM" id="CLU_050180_2_0_6"/>
<dbReference type="CDD" id="cd01836">
    <property type="entry name" value="FeeA_FeeB_like"/>
    <property type="match status" value="1"/>
</dbReference>
<dbReference type="KEGG" id="fbl:Fbal_2464"/>
<dbReference type="InterPro" id="IPR036514">
    <property type="entry name" value="SGNH_hydro_sf"/>
</dbReference>
<protein>
    <submittedName>
        <fullName evidence="2">Lipolytic protein G-D-S-L family</fullName>
    </submittedName>
</protein>
<accession>E1SMZ7</accession>
<proteinExistence type="predicted"/>
<dbReference type="RefSeq" id="WP_013345972.1">
    <property type="nucleotide sequence ID" value="NC_014541.1"/>
</dbReference>
<dbReference type="InterPro" id="IPR013830">
    <property type="entry name" value="SGNH_hydro"/>
</dbReference>
<reference evidence="2 3" key="1">
    <citation type="journal article" date="2010" name="Stand. Genomic Sci.">
        <title>Complete genome sequence of Ferrimonas balearica type strain (PAT).</title>
        <authorList>
            <person name="Nolan M."/>
            <person name="Sikorski J."/>
            <person name="Davenport K."/>
            <person name="Lucas S."/>
            <person name="Glavina Del Rio T."/>
            <person name="Tice H."/>
            <person name="Cheng J."/>
            <person name="Goodwin L."/>
            <person name="Pitluck S."/>
            <person name="Liolios K."/>
            <person name="Ivanova N."/>
            <person name="Mavromatis K."/>
            <person name="Ovchinnikova G."/>
            <person name="Pati A."/>
            <person name="Chen A."/>
            <person name="Palaniappan K."/>
            <person name="Land M."/>
            <person name="Hauser L."/>
            <person name="Chang Y."/>
            <person name="Jeffries C."/>
            <person name="Tapia R."/>
            <person name="Brettin T."/>
            <person name="Detter J."/>
            <person name="Han C."/>
            <person name="Yasawong M."/>
            <person name="Rohde M."/>
            <person name="Tindall B."/>
            <person name="Goker M."/>
            <person name="Woyke T."/>
            <person name="Bristow J."/>
            <person name="Eisen J."/>
            <person name="Markowitz V."/>
            <person name="Hugenholtz P."/>
            <person name="Kyrpides N."/>
            <person name="Klenk H."/>
            <person name="Lapidus A."/>
        </authorList>
    </citation>
    <scope>NUCLEOTIDE SEQUENCE [LARGE SCALE GENOMIC DNA]</scope>
    <source>
        <strain evidence="3">DSM 9799 / CCM 4581 / KCTC 23876 / PAT</strain>
    </source>
</reference>